<comment type="catalytic activity">
    <reaction evidence="11">
        <text>Na(+)(in) + 2 H(+)(out) = Na(+)(out) + 2 H(+)(in)</text>
        <dbReference type="Rhea" id="RHEA:29251"/>
        <dbReference type="ChEBI" id="CHEBI:15378"/>
        <dbReference type="ChEBI" id="CHEBI:29101"/>
    </reaction>
</comment>
<dbReference type="AlphaFoldDB" id="A0A9X2KDA4"/>
<feature type="transmembrane region" description="Helical" evidence="11">
    <location>
        <begin position="287"/>
        <end position="313"/>
    </location>
</feature>
<proteinExistence type="inferred from homology"/>
<comment type="caution">
    <text evidence="12">The sequence shown here is derived from an EMBL/GenBank/DDBJ whole genome shotgun (WGS) entry which is preliminary data.</text>
</comment>
<dbReference type="RefSeq" id="WP_156997437.1">
    <property type="nucleotide sequence ID" value="NZ_BAAANU010000001.1"/>
</dbReference>
<dbReference type="GO" id="GO:0015385">
    <property type="term" value="F:sodium:proton antiporter activity"/>
    <property type="evidence" value="ECO:0007669"/>
    <property type="project" value="TreeGrafter"/>
</dbReference>
<dbReference type="GO" id="GO:0006885">
    <property type="term" value="P:regulation of pH"/>
    <property type="evidence" value="ECO:0007669"/>
    <property type="project" value="InterPro"/>
</dbReference>
<evidence type="ECO:0000313" key="12">
    <source>
        <dbReference type="EMBL" id="MCP2372489.1"/>
    </source>
</evidence>
<keyword evidence="13" id="KW-1185">Reference proteome</keyword>
<evidence type="ECO:0000256" key="5">
    <source>
        <dbReference type="ARBA" id="ARBA00022692"/>
    </source>
</evidence>
<dbReference type="PANTHER" id="PTHR30341:SF0">
    <property type="entry name" value="NA(+)_H(+) ANTIPORTER NHAA"/>
    <property type="match status" value="1"/>
</dbReference>
<keyword evidence="9 11" id="KW-0472">Membrane</keyword>
<feature type="transmembrane region" description="Helical" evidence="11">
    <location>
        <begin position="54"/>
        <end position="72"/>
    </location>
</feature>
<sequence length="399" mass="42208">MNILRSERWSAILLLVAAVLGLVLANVSFGAKVIELNTAHIDLPWLGLDLSIEHWISDGLLAVFFFIVAVELKRELVIGELNSLSKAMLPAIAAIGGVVVPALIFVAFAWGTDTVDGWPIPTATDIAFALGVLAVFGRFIPTRVRVFLLALAVLDDLIAILIIAFFFTSDANLAFIGLGAITITMFGAFSRMLKPRSAWVLSRKPQWPIAVVLWVLAALTWYFIYQSGVHATIAGVALGFVMARRPGGRSVHALEPYSNGIILPLFALSAAMVAIPQVSPSELDPAFWGILVGLPVGKIIGIVLIGGLGVMLVKRRAGVPLTIGDLLMVGALGGIGFTVSLLMNELAFSDHPEVADEGTLAVLLGSGIAIVCSAIAVTVRSRQYRKAGALSGPGGPFSR</sequence>
<feature type="transmembrane region" description="Helical" evidence="11">
    <location>
        <begin position="118"/>
        <end position="139"/>
    </location>
</feature>
<dbReference type="PANTHER" id="PTHR30341">
    <property type="entry name" value="SODIUM ION/PROTON ANTIPORTER NHAA-RELATED"/>
    <property type="match status" value="1"/>
</dbReference>
<protein>
    <recommendedName>
        <fullName evidence="11">Na(+)/H(+) antiporter NhaA</fullName>
    </recommendedName>
    <alternativeName>
        <fullName evidence="11">Sodium/proton antiporter NhaA</fullName>
    </alternativeName>
</protein>
<keyword evidence="4 11" id="KW-1003">Cell membrane</keyword>
<comment type="subcellular location">
    <subcellularLocation>
        <location evidence="1">Cell inner membrane</location>
        <topology evidence="1">Multi-pass membrane protein</topology>
    </subcellularLocation>
    <subcellularLocation>
        <location evidence="11">Cell membrane</location>
        <topology evidence="11">Multi-pass membrane protein</topology>
    </subcellularLocation>
</comment>
<accession>A0A9X2KDA4</accession>
<feature type="transmembrane region" description="Helical" evidence="11">
    <location>
        <begin position="146"/>
        <end position="167"/>
    </location>
</feature>
<evidence type="ECO:0000256" key="1">
    <source>
        <dbReference type="ARBA" id="ARBA00004429"/>
    </source>
</evidence>
<dbReference type="InterPro" id="IPR023171">
    <property type="entry name" value="Na/H_antiporter_dom_sf"/>
</dbReference>
<keyword evidence="6 11" id="KW-1133">Transmembrane helix</keyword>
<gene>
    <name evidence="11" type="primary">nhaA</name>
    <name evidence="12" type="ORF">BJ978_003165</name>
</gene>
<evidence type="ECO:0000313" key="13">
    <source>
        <dbReference type="Proteomes" id="UP001139722"/>
    </source>
</evidence>
<organism evidence="12 13">
    <name type="scientific">Agromyces terreus</name>
    <dbReference type="NCBI Taxonomy" id="424795"/>
    <lineage>
        <taxon>Bacteria</taxon>
        <taxon>Bacillati</taxon>
        <taxon>Actinomycetota</taxon>
        <taxon>Actinomycetes</taxon>
        <taxon>Micrococcales</taxon>
        <taxon>Microbacteriaceae</taxon>
        <taxon>Agromyces</taxon>
    </lineage>
</organism>
<feature type="transmembrane region" description="Helical" evidence="11">
    <location>
        <begin position="325"/>
        <end position="348"/>
    </location>
</feature>
<keyword evidence="8 11" id="KW-0406">Ion transport</keyword>
<reference evidence="12" key="1">
    <citation type="submission" date="2022-06" db="EMBL/GenBank/DDBJ databases">
        <title>Sequencing the genomes of 1000 actinobacteria strains.</title>
        <authorList>
            <person name="Klenk H.-P."/>
        </authorList>
    </citation>
    <scope>NUCLEOTIDE SEQUENCE</scope>
    <source>
        <strain evidence="12">DSM 22016</strain>
    </source>
</reference>
<evidence type="ECO:0000256" key="2">
    <source>
        <dbReference type="ARBA" id="ARBA00022448"/>
    </source>
</evidence>
<dbReference type="HAMAP" id="MF_01844">
    <property type="entry name" value="NhaA"/>
    <property type="match status" value="1"/>
</dbReference>
<dbReference type="OrthoDB" id="9808135at2"/>
<feature type="transmembrane region" description="Helical" evidence="11">
    <location>
        <begin position="92"/>
        <end position="112"/>
    </location>
</feature>
<keyword evidence="10 11" id="KW-0739">Sodium transport</keyword>
<feature type="transmembrane region" description="Helical" evidence="11">
    <location>
        <begin position="205"/>
        <end position="223"/>
    </location>
</feature>
<evidence type="ECO:0000256" key="3">
    <source>
        <dbReference type="ARBA" id="ARBA00022449"/>
    </source>
</evidence>
<dbReference type="InterPro" id="IPR004670">
    <property type="entry name" value="NhaA"/>
</dbReference>
<keyword evidence="5 11" id="KW-0812">Transmembrane</keyword>
<dbReference type="Proteomes" id="UP001139722">
    <property type="component" value="Unassembled WGS sequence"/>
</dbReference>
<evidence type="ECO:0000256" key="4">
    <source>
        <dbReference type="ARBA" id="ARBA00022475"/>
    </source>
</evidence>
<evidence type="ECO:0000256" key="10">
    <source>
        <dbReference type="ARBA" id="ARBA00023201"/>
    </source>
</evidence>
<evidence type="ECO:0000256" key="8">
    <source>
        <dbReference type="ARBA" id="ARBA00023065"/>
    </source>
</evidence>
<dbReference type="EMBL" id="JAMZDY010000001">
    <property type="protein sequence ID" value="MCP2372489.1"/>
    <property type="molecule type" value="Genomic_DNA"/>
</dbReference>
<dbReference type="Gene3D" id="1.20.1530.10">
    <property type="entry name" value="Na+/H+ antiporter like domain"/>
    <property type="match status" value="1"/>
</dbReference>
<evidence type="ECO:0000256" key="9">
    <source>
        <dbReference type="ARBA" id="ARBA00023136"/>
    </source>
</evidence>
<comment type="similarity">
    <text evidence="11">Belongs to the NhaA Na(+)/H(+) (TC 2.A.33) antiporter family.</text>
</comment>
<name>A0A9X2KDA4_9MICO</name>
<evidence type="ECO:0000256" key="7">
    <source>
        <dbReference type="ARBA" id="ARBA00023053"/>
    </source>
</evidence>
<keyword evidence="7 11" id="KW-0915">Sodium</keyword>
<evidence type="ECO:0000256" key="6">
    <source>
        <dbReference type="ARBA" id="ARBA00022989"/>
    </source>
</evidence>
<comment type="function">
    <text evidence="11">Na(+)/H(+) antiporter that extrudes sodium in exchange for external protons.</text>
</comment>
<dbReference type="Pfam" id="PF06965">
    <property type="entry name" value="Na_H_antiport_1"/>
    <property type="match status" value="1"/>
</dbReference>
<feature type="transmembrane region" description="Helical" evidence="11">
    <location>
        <begin position="173"/>
        <end position="193"/>
    </location>
</feature>
<feature type="transmembrane region" description="Helical" evidence="11">
    <location>
        <begin position="360"/>
        <end position="379"/>
    </location>
</feature>
<evidence type="ECO:0000256" key="11">
    <source>
        <dbReference type="HAMAP-Rule" id="MF_01844"/>
    </source>
</evidence>
<dbReference type="GO" id="GO:0005886">
    <property type="term" value="C:plasma membrane"/>
    <property type="evidence" value="ECO:0007669"/>
    <property type="project" value="UniProtKB-SubCell"/>
</dbReference>
<keyword evidence="3 11" id="KW-0050">Antiport</keyword>
<keyword evidence="2 11" id="KW-0813">Transport</keyword>